<keyword evidence="4" id="KW-0378">Hydrolase</keyword>
<dbReference type="CDD" id="cd11377">
    <property type="entry name" value="Pro-peptidase_S53"/>
    <property type="match status" value="1"/>
</dbReference>
<dbReference type="RefSeq" id="WP_345456463.1">
    <property type="nucleotide sequence ID" value="NZ_BAABHF010000009.1"/>
</dbReference>
<keyword evidence="9" id="KW-0732">Signal</keyword>
<dbReference type="Proteomes" id="UP001500503">
    <property type="component" value="Unassembled WGS sequence"/>
</dbReference>
<organism evidence="11 12">
    <name type="scientific">Actinoallomurus oryzae</name>
    <dbReference type="NCBI Taxonomy" id="502180"/>
    <lineage>
        <taxon>Bacteria</taxon>
        <taxon>Bacillati</taxon>
        <taxon>Actinomycetota</taxon>
        <taxon>Actinomycetes</taxon>
        <taxon>Streptosporangiales</taxon>
        <taxon>Thermomonosporaceae</taxon>
        <taxon>Actinoallomurus</taxon>
    </lineage>
</organism>
<dbReference type="EMBL" id="BAABHF010000009">
    <property type="protein sequence ID" value="GAA4482903.1"/>
    <property type="molecule type" value="Genomic_DNA"/>
</dbReference>
<dbReference type="SUPFAM" id="SSF52743">
    <property type="entry name" value="Subtilisin-like"/>
    <property type="match status" value="1"/>
</dbReference>
<protein>
    <submittedName>
        <fullName evidence="11">S53 family peptidase</fullName>
    </submittedName>
</protein>
<keyword evidence="12" id="KW-1185">Reference proteome</keyword>
<dbReference type="PROSITE" id="PS51257">
    <property type="entry name" value="PROKAR_LIPOPROTEIN"/>
    <property type="match status" value="1"/>
</dbReference>
<evidence type="ECO:0000256" key="3">
    <source>
        <dbReference type="ARBA" id="ARBA00022723"/>
    </source>
</evidence>
<keyword evidence="3" id="KW-0479">Metal-binding</keyword>
<sequence>MRVPLPIGRRPRGGGILGVAAAGVAIACAGVPSSAAAFAAGHGPVGGRHGLPGYVPLWTLPSKAGGTDSADLGPAPAGAPIAARVYLAGRDPRGLAAYGAAVADPHSALFHRYLTPAEVRKRFDPAPGQVTAVRSWLAAAGLDVTAANPHYLSVQGSAAEAARAFGAAWHSYRVGALTQQAPPPGAGLSVPAQVAGAVLTMAPTEIGLPGSDGEPAAGGTPAAPGRAETAPVSPGRAGTTTPAPHAAGSAPAGSVGAATLPCSEYYGQRRASNLPPAYGRTAPYAGCGYTSQQLRSAYGVPAGLTGKGVRVAVVGPGHNAATPGDVARFASDHGVPLRPGQFTEIIPPGLDASCGGREFPFAEDYMAIEAVHGMAPDADIVYLGAKCDNDDQALSMLDELGTVTDRHLAEIVSGRTIRHYDPDPSPGLIAAYEQIFQRGAAEGIGFYNGTADHGDGSNCQISGECDPTPSKPAISYPAGDPWVTAVGGTSLAIGARGQYLWETGWGDHVAGLTPDGKSWAQLPGAFAFGGGGGPSDMLEQPSYQRETVPEALSQAHGSGVPMRVVPDVAADAGFGTGVRAGITVPPGQGLPPGYREIAVGGTSVATPEFAGMQADAQQAAGEPIGFANPVIYARHGASAYHDVTDHPLGQGVPLFAAGPVANQIPGSPTEPYVDTFGLDQSLAATPGYDDVTGLGTLTTSYFDSFRPCHQRGIGSGQAGCRTP</sequence>
<dbReference type="PROSITE" id="PS51695">
    <property type="entry name" value="SEDOLISIN"/>
    <property type="match status" value="1"/>
</dbReference>
<evidence type="ECO:0000259" key="10">
    <source>
        <dbReference type="PROSITE" id="PS51695"/>
    </source>
</evidence>
<feature type="compositionally biased region" description="Low complexity" evidence="8">
    <location>
        <begin position="213"/>
        <end position="254"/>
    </location>
</feature>
<accession>A0ABP8P706</accession>
<evidence type="ECO:0000256" key="9">
    <source>
        <dbReference type="SAM" id="SignalP"/>
    </source>
</evidence>
<dbReference type="InterPro" id="IPR023828">
    <property type="entry name" value="Peptidase_S8_Ser-AS"/>
</dbReference>
<keyword evidence="7" id="KW-0865">Zymogen</keyword>
<keyword evidence="6" id="KW-0106">Calcium</keyword>
<reference evidence="12" key="1">
    <citation type="journal article" date="2019" name="Int. J. Syst. Evol. Microbiol.">
        <title>The Global Catalogue of Microorganisms (GCM) 10K type strain sequencing project: providing services to taxonomists for standard genome sequencing and annotation.</title>
        <authorList>
            <consortium name="The Broad Institute Genomics Platform"/>
            <consortium name="The Broad Institute Genome Sequencing Center for Infectious Disease"/>
            <person name="Wu L."/>
            <person name="Ma J."/>
        </authorList>
    </citation>
    <scope>NUCLEOTIDE SEQUENCE [LARGE SCALE GENOMIC DNA]</scope>
    <source>
        <strain evidence="12">JCM 17933</strain>
    </source>
</reference>
<evidence type="ECO:0000256" key="1">
    <source>
        <dbReference type="ARBA" id="ARBA00001913"/>
    </source>
</evidence>
<proteinExistence type="predicted"/>
<evidence type="ECO:0000256" key="7">
    <source>
        <dbReference type="ARBA" id="ARBA00023145"/>
    </source>
</evidence>
<evidence type="ECO:0000256" key="8">
    <source>
        <dbReference type="SAM" id="MobiDB-lite"/>
    </source>
</evidence>
<name>A0ABP8P706_9ACTN</name>
<evidence type="ECO:0000256" key="4">
    <source>
        <dbReference type="ARBA" id="ARBA00022801"/>
    </source>
</evidence>
<comment type="caution">
    <text evidence="11">The sequence shown here is derived from an EMBL/GenBank/DDBJ whole genome shotgun (WGS) entry which is preliminary data.</text>
</comment>
<gene>
    <name evidence="11" type="ORF">GCM10023191_003660</name>
</gene>
<dbReference type="SUPFAM" id="SSF54897">
    <property type="entry name" value="Protease propeptides/inhibitors"/>
    <property type="match status" value="1"/>
</dbReference>
<dbReference type="Pfam" id="PF09286">
    <property type="entry name" value="Pro-kuma_activ"/>
    <property type="match status" value="1"/>
</dbReference>
<comment type="cofactor">
    <cofactor evidence="1">
        <name>Ca(2+)</name>
        <dbReference type="ChEBI" id="CHEBI:29108"/>
    </cofactor>
</comment>
<dbReference type="InterPro" id="IPR036852">
    <property type="entry name" value="Peptidase_S8/S53_dom_sf"/>
</dbReference>
<dbReference type="PANTHER" id="PTHR14218">
    <property type="entry name" value="PROTEASE S8 TRIPEPTIDYL PEPTIDASE I CLN2"/>
    <property type="match status" value="1"/>
</dbReference>
<evidence type="ECO:0000313" key="12">
    <source>
        <dbReference type="Proteomes" id="UP001500503"/>
    </source>
</evidence>
<evidence type="ECO:0000256" key="5">
    <source>
        <dbReference type="ARBA" id="ARBA00022825"/>
    </source>
</evidence>
<feature type="signal peptide" evidence="9">
    <location>
        <begin position="1"/>
        <end position="39"/>
    </location>
</feature>
<keyword evidence="2" id="KW-0645">Protease</keyword>
<evidence type="ECO:0000313" key="11">
    <source>
        <dbReference type="EMBL" id="GAA4482903.1"/>
    </source>
</evidence>
<feature type="chain" id="PRO_5046767848" evidence="9">
    <location>
        <begin position="40"/>
        <end position="723"/>
    </location>
</feature>
<dbReference type="InterPro" id="IPR030400">
    <property type="entry name" value="Sedolisin_dom"/>
</dbReference>
<dbReference type="PROSITE" id="PS00138">
    <property type="entry name" value="SUBTILASE_SER"/>
    <property type="match status" value="1"/>
</dbReference>
<dbReference type="InterPro" id="IPR015366">
    <property type="entry name" value="S53_propep"/>
</dbReference>
<evidence type="ECO:0000256" key="2">
    <source>
        <dbReference type="ARBA" id="ARBA00022670"/>
    </source>
</evidence>
<feature type="region of interest" description="Disordered" evidence="8">
    <location>
        <begin position="206"/>
        <end position="254"/>
    </location>
</feature>
<evidence type="ECO:0000256" key="6">
    <source>
        <dbReference type="ARBA" id="ARBA00022837"/>
    </source>
</evidence>
<dbReference type="Gene3D" id="3.40.50.200">
    <property type="entry name" value="Peptidase S8/S53 domain"/>
    <property type="match status" value="1"/>
</dbReference>
<dbReference type="PANTHER" id="PTHR14218:SF15">
    <property type="entry name" value="TRIPEPTIDYL-PEPTIDASE 1"/>
    <property type="match status" value="1"/>
</dbReference>
<dbReference type="SMART" id="SM00944">
    <property type="entry name" value="Pro-kuma_activ"/>
    <property type="match status" value="1"/>
</dbReference>
<feature type="domain" description="Peptidase S53" evidence="10">
    <location>
        <begin position="288"/>
        <end position="709"/>
    </location>
</feature>
<keyword evidence="5" id="KW-0720">Serine protease</keyword>
<dbReference type="InterPro" id="IPR050819">
    <property type="entry name" value="Tripeptidyl-peptidase_I"/>
</dbReference>